<name>F0S2D3_DESTD</name>
<sequence length="141" mass="16262">MLRKRIALVTACGNKKEETPQKAWKLYKSARVRHLYRRSKELNLPFFIISAKYGLISADEVIEPYNAVMTDEKCEELKEKILSKLKDFDVIIYYRGGARKTYLDCISEVAKELGKELIVFGYGNMGDIGKLADILEEYGER</sequence>
<evidence type="ECO:0000259" key="1">
    <source>
        <dbReference type="Pfam" id="PF21818"/>
    </source>
</evidence>
<proteinExistence type="predicted"/>
<dbReference type="EMBL" id="CP002543">
    <property type="protein sequence ID" value="ADY74148.1"/>
    <property type="molecule type" value="Genomic_DNA"/>
</dbReference>
<dbReference type="OrthoDB" id="14670at2"/>
<dbReference type="Pfam" id="PF21818">
    <property type="entry name" value="DUF6884"/>
    <property type="match status" value="1"/>
</dbReference>
<dbReference type="InParanoid" id="F0S2D3"/>
<protein>
    <recommendedName>
        <fullName evidence="1">DUF6884 domain-containing protein</fullName>
    </recommendedName>
</protein>
<reference evidence="2 3" key="1">
    <citation type="journal article" date="2011" name="Stand. Genomic Sci.">
        <title>Complete genome sequence of the thermophilic sulfur-reducer Desulfurobacterium thermolithotrophum type strain (BSA(T)) from a deep-sea hydrothermal vent.</title>
        <authorList>
            <person name="Goker M."/>
            <person name="Daligault H."/>
            <person name="Mwirichia R."/>
            <person name="Lapidus A."/>
            <person name="Lucas S."/>
            <person name="Deshpande S."/>
            <person name="Pagani I."/>
            <person name="Tapia R."/>
            <person name="Cheng J.F."/>
            <person name="Goodwin L."/>
            <person name="Pitluck S."/>
            <person name="Liolios K."/>
            <person name="Ivanova N."/>
            <person name="Mavromatis K."/>
            <person name="Mikhailova N."/>
            <person name="Pati A."/>
            <person name="Chen A."/>
            <person name="Palaniappan K."/>
            <person name="Han C."/>
            <person name="Land M."/>
            <person name="Hauser L."/>
            <person name="Pan C."/>
            <person name="Brambilla E.M."/>
            <person name="Rohde M."/>
            <person name="Spring S."/>
            <person name="Sikorski J."/>
            <person name="Wirth R."/>
            <person name="Detter J.C."/>
            <person name="Woyke T."/>
            <person name="Bristow J."/>
            <person name="Eisen J.A."/>
            <person name="Markowitz V."/>
            <person name="Hugenholtz P."/>
            <person name="Kyrpides N.C."/>
            <person name="Klenk H.P."/>
        </authorList>
    </citation>
    <scope>NUCLEOTIDE SEQUENCE [LARGE SCALE GENOMIC DNA]</scope>
    <source>
        <strain evidence="3">DSM 11699 / BSA</strain>
    </source>
</reference>
<dbReference type="Proteomes" id="UP000007102">
    <property type="component" value="Chromosome"/>
</dbReference>
<dbReference type="eggNOG" id="ENOG5033XA2">
    <property type="taxonomic scope" value="Bacteria"/>
</dbReference>
<dbReference type="STRING" id="868864.Dester_1521"/>
<dbReference type="KEGG" id="dte:Dester_1521"/>
<dbReference type="HOGENOM" id="CLU_1822289_0_0_0"/>
<accession>F0S2D3</accession>
<gene>
    <name evidence="2" type="ordered locus">Dester_1521</name>
</gene>
<reference evidence="3" key="2">
    <citation type="submission" date="2011-02" db="EMBL/GenBank/DDBJ databases">
        <title>The complete genome of Desulfurobacterium thermolithotrophum DSM 11699.</title>
        <authorList>
            <consortium name="US DOE Joint Genome Institute (JGI-PGF)"/>
            <person name="Lucas S."/>
            <person name="Copeland A."/>
            <person name="Lapidus A."/>
            <person name="Bruce D."/>
            <person name="Goodwin L."/>
            <person name="Pitluck S."/>
            <person name="Kyrpides N."/>
            <person name="Mavromatis K."/>
            <person name="Pagani I."/>
            <person name="Ivanova N."/>
            <person name="Mikhailova N."/>
            <person name="Daligault H."/>
            <person name="Detter J.C."/>
            <person name="Tapia R."/>
            <person name="Han C."/>
            <person name="Land M."/>
            <person name="Hauser L."/>
            <person name="Markowitz V."/>
            <person name="Cheng J.-F."/>
            <person name="Hugenholtz P."/>
            <person name="Woyke T."/>
            <person name="Wu D."/>
            <person name="Spring S."/>
            <person name="Brambilla E."/>
            <person name="Klenk H.-P."/>
            <person name="Eisen J.A."/>
        </authorList>
    </citation>
    <scope>NUCLEOTIDE SEQUENCE [LARGE SCALE GENOMIC DNA]</scope>
    <source>
        <strain evidence="3">DSM 11699 / BSA</strain>
    </source>
</reference>
<dbReference type="InterPro" id="IPR049251">
    <property type="entry name" value="DUF6884"/>
</dbReference>
<organism evidence="2 3">
    <name type="scientific">Desulfurobacterium thermolithotrophum (strain DSM 11699 / BSA)</name>
    <dbReference type="NCBI Taxonomy" id="868864"/>
    <lineage>
        <taxon>Bacteria</taxon>
        <taxon>Pseudomonadati</taxon>
        <taxon>Aquificota</taxon>
        <taxon>Aquificia</taxon>
        <taxon>Desulfurobacteriales</taxon>
        <taxon>Desulfurobacteriaceae</taxon>
        <taxon>Desulfurobacterium</taxon>
    </lineage>
</organism>
<dbReference type="RefSeq" id="WP_013639095.1">
    <property type="nucleotide sequence ID" value="NC_015185.1"/>
</dbReference>
<evidence type="ECO:0000313" key="3">
    <source>
        <dbReference type="Proteomes" id="UP000007102"/>
    </source>
</evidence>
<feature type="domain" description="DUF6884" evidence="1">
    <location>
        <begin position="7"/>
        <end position="86"/>
    </location>
</feature>
<dbReference type="AlphaFoldDB" id="F0S2D3"/>
<evidence type="ECO:0000313" key="2">
    <source>
        <dbReference type="EMBL" id="ADY74148.1"/>
    </source>
</evidence>
<keyword evidence="3" id="KW-1185">Reference proteome</keyword>